<accession>A0ACC3N547</accession>
<reference evidence="1" key="1">
    <citation type="submission" date="2023-07" db="EMBL/GenBank/DDBJ databases">
        <title>Black Yeasts Isolated from many extreme environments.</title>
        <authorList>
            <person name="Coleine C."/>
            <person name="Stajich J.E."/>
            <person name="Selbmann L."/>
        </authorList>
    </citation>
    <scope>NUCLEOTIDE SEQUENCE</scope>
    <source>
        <strain evidence="1">CCFEE 5714</strain>
    </source>
</reference>
<protein>
    <submittedName>
        <fullName evidence="1">Uncharacterized protein</fullName>
    </submittedName>
</protein>
<name>A0ACC3N547_9PEZI</name>
<sequence length="347" mass="37395">MRILTGTEVSSLLRDLTSQDARRLRDSLSSGLAAYTKQEQSSKSETKLIHQPPRPVIQTKDHDTTLIMPVSNTSATSVKVVTVPRNGDIQGAITIYSPLGVLQGVLNAAEITAFRTALATMTILTRWKAPDALNVVVFGAGKQAEWHVRLTLLLMHGVKRVTVINRGRARLETFDNTVFATLREAYPEIEFEGIATADTPAQVGTRLVEADIISCCTPSTEPLFSARDLQRGSSKSRFMSLIGSYKPPMQEIDSATLKLAVSKILVDSKAACLEEAGELVSAGLGPDDLIEIGELFLKDLNGDENVGSKDALTIFKCVGFGLMDLVVSQALLEMAEDAGTGTVLDGF</sequence>
<proteinExistence type="predicted"/>
<evidence type="ECO:0000313" key="2">
    <source>
        <dbReference type="Proteomes" id="UP001281147"/>
    </source>
</evidence>
<keyword evidence="2" id="KW-1185">Reference proteome</keyword>
<comment type="caution">
    <text evidence="1">The sequence shown here is derived from an EMBL/GenBank/DDBJ whole genome shotgun (WGS) entry which is preliminary data.</text>
</comment>
<organism evidence="1 2">
    <name type="scientific">Vermiconidia calcicola</name>
    <dbReference type="NCBI Taxonomy" id="1690605"/>
    <lineage>
        <taxon>Eukaryota</taxon>
        <taxon>Fungi</taxon>
        <taxon>Dikarya</taxon>
        <taxon>Ascomycota</taxon>
        <taxon>Pezizomycotina</taxon>
        <taxon>Dothideomycetes</taxon>
        <taxon>Dothideomycetidae</taxon>
        <taxon>Mycosphaerellales</taxon>
        <taxon>Extremaceae</taxon>
        <taxon>Vermiconidia</taxon>
    </lineage>
</organism>
<evidence type="ECO:0000313" key="1">
    <source>
        <dbReference type="EMBL" id="KAK3709341.1"/>
    </source>
</evidence>
<dbReference type="Proteomes" id="UP001281147">
    <property type="component" value="Unassembled WGS sequence"/>
</dbReference>
<dbReference type="EMBL" id="JAUTXU010000093">
    <property type="protein sequence ID" value="KAK3709341.1"/>
    <property type="molecule type" value="Genomic_DNA"/>
</dbReference>
<gene>
    <name evidence="1" type="ORF">LTR37_010902</name>
</gene>